<dbReference type="PANTHER" id="PTHR38788:SF3">
    <property type="entry name" value="CLR5 DOMAIN-CONTAINING PROTEIN"/>
    <property type="match status" value="1"/>
</dbReference>
<dbReference type="Pfam" id="PF14420">
    <property type="entry name" value="Clr5"/>
    <property type="match status" value="1"/>
</dbReference>
<reference evidence="3 4" key="1">
    <citation type="submission" date="2016-03" db="EMBL/GenBank/DDBJ databases">
        <authorList>
            <person name="Ploux O."/>
        </authorList>
    </citation>
    <scope>NUCLEOTIDE SEQUENCE [LARGE SCALE GENOMIC DNA]</scope>
    <source>
        <strain evidence="3 4">UAMH 11012</strain>
    </source>
</reference>
<keyword evidence="4" id="KW-1185">Reference proteome</keyword>
<dbReference type="EMBL" id="FJOG01000057">
    <property type="protein sequence ID" value="CZR68631.1"/>
    <property type="molecule type" value="Genomic_DNA"/>
</dbReference>
<dbReference type="Gene3D" id="1.25.40.10">
    <property type="entry name" value="Tetratricopeptide repeat domain"/>
    <property type="match status" value="2"/>
</dbReference>
<dbReference type="AlphaFoldDB" id="A0A1L7XUC1"/>
<gene>
    <name evidence="3" type="ORF">PAC_18530</name>
</gene>
<evidence type="ECO:0000256" key="1">
    <source>
        <dbReference type="SAM" id="MobiDB-lite"/>
    </source>
</evidence>
<name>A0A1L7XUC1_9HELO</name>
<dbReference type="InterPro" id="IPR025676">
    <property type="entry name" value="Clr5_dom"/>
</dbReference>
<feature type="domain" description="Clr5" evidence="2">
    <location>
        <begin position="5"/>
        <end position="56"/>
    </location>
</feature>
<evidence type="ECO:0000313" key="4">
    <source>
        <dbReference type="Proteomes" id="UP000184330"/>
    </source>
</evidence>
<dbReference type="PANTHER" id="PTHR38788">
    <property type="entry name" value="CLR5 DOMAIN-CONTAINING PROTEIN"/>
    <property type="match status" value="1"/>
</dbReference>
<dbReference type="OrthoDB" id="3521172at2759"/>
<evidence type="ECO:0000313" key="3">
    <source>
        <dbReference type="EMBL" id="CZR68631.1"/>
    </source>
</evidence>
<dbReference type="InterPro" id="IPR011990">
    <property type="entry name" value="TPR-like_helical_dom_sf"/>
</dbReference>
<dbReference type="SUPFAM" id="SSF48452">
    <property type="entry name" value="TPR-like"/>
    <property type="match status" value="1"/>
</dbReference>
<dbReference type="Pfam" id="PF13424">
    <property type="entry name" value="TPR_12"/>
    <property type="match status" value="1"/>
</dbReference>
<feature type="region of interest" description="Disordered" evidence="1">
    <location>
        <begin position="117"/>
        <end position="137"/>
    </location>
</feature>
<dbReference type="STRING" id="576137.A0A1L7XUC1"/>
<dbReference type="Proteomes" id="UP000184330">
    <property type="component" value="Unassembled WGS sequence"/>
</dbReference>
<evidence type="ECO:0000259" key="2">
    <source>
        <dbReference type="Pfam" id="PF14420"/>
    </source>
</evidence>
<sequence>MFSLEQWDSLKTTIKHLYIDNNQTITDTSKYLGEHHGFKPTKRQLLRKLASWGFEKNVKRHERRAIITSEAQGFHLGQKYRGRRLDAAKLRRWRKREGIGADGRLRNVPQCISLQASSRKTGDLNSDDISQGPAHRSHDVSLGTAMELNEVSHVTVQHAQFESKAGHAEVLSNTFSESDIWMSVDVPGSPKLARLIGALTCFVDACSIPILDLGTNTRTEFGEPTKHPPTDDNIMDFELDASTSCATSSTKTKLLSPQTPGFWKTMSSNARNVSFTFRETSPISELSPFPTITVAEMSSGSVRWPHLTEDECITRLRRMKRKMMPDNELLEGIMDIAADYWNDAQYVTAELWYRRLVSAKQSILWFKPAQTLQTCLNVIATKRAQCRYKEAQELHEDLHAKIMQREWGEHDAKIKFRSLKLVADLLKCLGNYKEEEPVRRQVMQISLVAFGVRSHYTSSAMRGLGGCLKYRNQSSESEFLLYSTINIGNESILDETPNDRDLDSHFDLSTSMFSLAILWTQRGKLRDSRRLLEVAIQRHQTAKFYSKAYERQLTIAMAHNMYSRGQLMEAEKIVRDLLEQWGEKLESRRRDFGNFILGEVLSAQGHHAEAALCFEEVFQSCERMLGLHHANTMSTSRILGLCYVNQGLYRKALAHHRRTVDKLRLIADEKPERNARCIEKVQMWMSEITQDMLKAEMLAGWIAGEEV</sequence>
<protein>
    <recommendedName>
        <fullName evidence="2">Clr5 domain-containing protein</fullName>
    </recommendedName>
</protein>
<proteinExistence type="predicted"/>
<organism evidence="3 4">
    <name type="scientific">Phialocephala subalpina</name>
    <dbReference type="NCBI Taxonomy" id="576137"/>
    <lineage>
        <taxon>Eukaryota</taxon>
        <taxon>Fungi</taxon>
        <taxon>Dikarya</taxon>
        <taxon>Ascomycota</taxon>
        <taxon>Pezizomycotina</taxon>
        <taxon>Leotiomycetes</taxon>
        <taxon>Helotiales</taxon>
        <taxon>Mollisiaceae</taxon>
        <taxon>Phialocephala</taxon>
        <taxon>Phialocephala fortinii species complex</taxon>
    </lineage>
</organism>
<feature type="compositionally biased region" description="Polar residues" evidence="1">
    <location>
        <begin position="117"/>
        <end position="129"/>
    </location>
</feature>
<accession>A0A1L7XUC1</accession>